<keyword evidence="1" id="KW-0732">Signal</keyword>
<dbReference type="EMBL" id="JAMXIB010000002">
    <property type="protein sequence ID" value="MCO5724109.1"/>
    <property type="molecule type" value="Genomic_DNA"/>
</dbReference>
<evidence type="ECO:0000313" key="3">
    <source>
        <dbReference type="Proteomes" id="UP001206312"/>
    </source>
</evidence>
<dbReference type="Proteomes" id="UP001206312">
    <property type="component" value="Unassembled WGS sequence"/>
</dbReference>
<feature type="chain" id="PRO_5046428024" evidence="1">
    <location>
        <begin position="21"/>
        <end position="424"/>
    </location>
</feature>
<evidence type="ECO:0000256" key="1">
    <source>
        <dbReference type="SAM" id="SignalP"/>
    </source>
</evidence>
<organism evidence="2 3">
    <name type="scientific">Robiginitalea marina</name>
    <dbReference type="NCBI Taxonomy" id="2954105"/>
    <lineage>
        <taxon>Bacteria</taxon>
        <taxon>Pseudomonadati</taxon>
        <taxon>Bacteroidota</taxon>
        <taxon>Flavobacteriia</taxon>
        <taxon>Flavobacteriales</taxon>
        <taxon>Flavobacteriaceae</taxon>
        <taxon>Robiginitalea</taxon>
    </lineage>
</organism>
<protein>
    <submittedName>
        <fullName evidence="2">DcaP family trimeric outer membrane transporter</fullName>
    </submittedName>
</protein>
<evidence type="ECO:0000313" key="2">
    <source>
        <dbReference type="EMBL" id="MCO5724109.1"/>
    </source>
</evidence>
<proteinExistence type="predicted"/>
<dbReference type="SUPFAM" id="SSF56935">
    <property type="entry name" value="Porins"/>
    <property type="match status" value="1"/>
</dbReference>
<sequence>MLKKHLLVALILCGLQLTYAQDWNPQDSIKTVDKKQDRIDDFRDNVIATTGQDLVDDTFPNSWPLFGTKARMAIGGYVKLDYIQDFDGGYDRFQYEIQNVPVPGDGRPLQDGYMNMHARESRLNVDIRTLTETGMPMRVFFEFDFYNLDRGPFNQTPRLRHFYGVVGRLLVGRTWGTQSDLYAVPSTIDFAAGDALTGSRRAQIRFEDHITDTYKYAVAVEMLEFPGIDPNGQVGKASQILPMVVGNVTKGLKDGGRLFLGASVFQLRWDGEDDNPDDTAIGWGFSFSGRKYLGAKRHYFNWLSSYGQGWGSQIVATVGTQASAVLDPEGNLKTMPAWNLLGGFAFNISPTLVTSVNTAWFGIDPSEFRDPNNLKGGGSGHVNLIWSPYKKVNMGVEFMMLKRTNVDGNSGTGKRLQFMVKYMF</sequence>
<dbReference type="InterPro" id="IPR045748">
    <property type="entry name" value="DcaP"/>
</dbReference>
<dbReference type="Pfam" id="PF19577">
    <property type="entry name" value="DcaP"/>
    <property type="match status" value="1"/>
</dbReference>
<feature type="signal peptide" evidence="1">
    <location>
        <begin position="1"/>
        <end position="20"/>
    </location>
</feature>
<dbReference type="RefSeq" id="WP_252740479.1">
    <property type="nucleotide sequence ID" value="NZ_JAMXIB010000002.1"/>
</dbReference>
<reference evidence="2 3" key="1">
    <citation type="submission" date="2022-06" db="EMBL/GenBank/DDBJ databases">
        <authorList>
            <person name="Xuan X."/>
        </authorList>
    </citation>
    <scope>NUCLEOTIDE SEQUENCE [LARGE SCALE GENOMIC DNA]</scope>
    <source>
        <strain evidence="2 3">2V75</strain>
    </source>
</reference>
<keyword evidence="3" id="KW-1185">Reference proteome</keyword>
<accession>A0ABT1AWN2</accession>
<comment type="caution">
    <text evidence="2">The sequence shown here is derived from an EMBL/GenBank/DDBJ whole genome shotgun (WGS) entry which is preliminary data.</text>
</comment>
<gene>
    <name evidence="2" type="ORF">NG653_04525</name>
</gene>
<name>A0ABT1AWN2_9FLAO</name>